<gene>
    <name evidence="4" type="primary">hypA</name>
    <name evidence="5" type="ORF">LIP_0581</name>
</gene>
<dbReference type="GO" id="GO:0008270">
    <property type="term" value="F:zinc ion binding"/>
    <property type="evidence" value="ECO:0007669"/>
    <property type="project" value="UniProtKB-UniRule"/>
</dbReference>
<dbReference type="PIRSF" id="PIRSF004761">
    <property type="entry name" value="Hydrgn_mat_HypA"/>
    <property type="match status" value="1"/>
</dbReference>
<accession>A0A0K2SH45</accession>
<keyword evidence="1 4" id="KW-0533">Nickel</keyword>
<dbReference type="Proteomes" id="UP000065807">
    <property type="component" value="Chromosome"/>
</dbReference>
<dbReference type="GO" id="GO:0051604">
    <property type="term" value="P:protein maturation"/>
    <property type="evidence" value="ECO:0007669"/>
    <property type="project" value="InterPro"/>
</dbReference>
<dbReference type="HAMAP" id="MF_00213">
    <property type="entry name" value="HypA_HybF"/>
    <property type="match status" value="1"/>
</dbReference>
<feature type="binding site" evidence="4">
    <location>
        <position position="73"/>
    </location>
    <ligand>
        <name>Zn(2+)</name>
        <dbReference type="ChEBI" id="CHEBI:29105"/>
    </ligand>
</feature>
<dbReference type="AlphaFoldDB" id="A0A0K2SH45"/>
<keyword evidence="3 4" id="KW-0862">Zinc</keyword>
<feature type="binding site" evidence="4">
    <location>
        <position position="76"/>
    </location>
    <ligand>
        <name>Zn(2+)</name>
        <dbReference type="ChEBI" id="CHEBI:29105"/>
    </ligand>
</feature>
<evidence type="ECO:0000256" key="4">
    <source>
        <dbReference type="HAMAP-Rule" id="MF_00213"/>
    </source>
</evidence>
<feature type="binding site" evidence="4">
    <location>
        <position position="92"/>
    </location>
    <ligand>
        <name>Zn(2+)</name>
        <dbReference type="ChEBI" id="CHEBI:29105"/>
    </ligand>
</feature>
<evidence type="ECO:0000256" key="2">
    <source>
        <dbReference type="ARBA" id="ARBA00022723"/>
    </source>
</evidence>
<evidence type="ECO:0000313" key="5">
    <source>
        <dbReference type="EMBL" id="BAS26438.1"/>
    </source>
</evidence>
<sequence>MHESSLARQILARVLAEAEREGAARVRAVRGWAAETERLSPEALRFHFQAHAAGTPAEGAALDLEVRTVPAVCEHCGERFEPDAHYPTCPACGSPNVRLLGPTGLHVESVVVEGGKSQGAEEAPNTSRAGP</sequence>
<name>A0A0K2SH45_LIMPI</name>
<proteinExistence type="inferred from homology"/>
<evidence type="ECO:0000313" key="6">
    <source>
        <dbReference type="Proteomes" id="UP000065807"/>
    </source>
</evidence>
<reference evidence="6" key="1">
    <citation type="submission" date="2015-07" db="EMBL/GenBank/DDBJ databases">
        <title>Complete genome sequence and phylogenetic analysis of Limnochorda pilosa.</title>
        <authorList>
            <person name="Watanabe M."/>
            <person name="Kojima H."/>
            <person name="Fukui M."/>
        </authorList>
    </citation>
    <scope>NUCLEOTIDE SEQUENCE [LARGE SCALE GENOMIC DNA]</scope>
    <source>
        <strain evidence="6">HC45</strain>
    </source>
</reference>
<evidence type="ECO:0000256" key="1">
    <source>
        <dbReference type="ARBA" id="ARBA00022596"/>
    </source>
</evidence>
<dbReference type="STRING" id="1555112.LIP_0581"/>
<protein>
    <recommendedName>
        <fullName evidence="4">Hydrogenase maturation factor HypA</fullName>
    </recommendedName>
</protein>
<feature type="binding site" evidence="4">
    <location>
        <position position="89"/>
    </location>
    <ligand>
        <name>Zn(2+)</name>
        <dbReference type="ChEBI" id="CHEBI:29105"/>
    </ligand>
</feature>
<dbReference type="InterPro" id="IPR000688">
    <property type="entry name" value="HypA/HybF"/>
</dbReference>
<keyword evidence="2 4" id="KW-0479">Metal-binding</keyword>
<dbReference type="PANTHER" id="PTHR34535:SF3">
    <property type="entry name" value="HYDROGENASE MATURATION FACTOR HYPA"/>
    <property type="match status" value="1"/>
</dbReference>
<comment type="function">
    <text evidence="4">Involved in the maturation of [NiFe] hydrogenases. Required for nickel insertion into the metal center of the hydrogenase.</text>
</comment>
<dbReference type="PANTHER" id="PTHR34535">
    <property type="entry name" value="HYDROGENASE MATURATION FACTOR HYPA"/>
    <property type="match status" value="1"/>
</dbReference>
<evidence type="ECO:0000256" key="3">
    <source>
        <dbReference type="ARBA" id="ARBA00022833"/>
    </source>
</evidence>
<dbReference type="GO" id="GO:0016151">
    <property type="term" value="F:nickel cation binding"/>
    <property type="evidence" value="ECO:0007669"/>
    <property type="project" value="UniProtKB-UniRule"/>
</dbReference>
<dbReference type="Gene3D" id="3.30.2320.80">
    <property type="match status" value="1"/>
</dbReference>
<keyword evidence="6" id="KW-1185">Reference proteome</keyword>
<reference evidence="6" key="2">
    <citation type="journal article" date="2016" name="Int. J. Syst. Evol. Microbiol.">
        <title>Complete genome sequence and cell structure of Limnochorda pilosa, a Gram-negative spore-former within the phylum Firmicutes.</title>
        <authorList>
            <person name="Watanabe M."/>
            <person name="Kojima H."/>
            <person name="Fukui M."/>
        </authorList>
    </citation>
    <scope>NUCLEOTIDE SEQUENCE [LARGE SCALE GENOMIC DNA]</scope>
    <source>
        <strain evidence="6">HC45</strain>
    </source>
</reference>
<feature type="binding site" evidence="4">
    <location>
        <position position="2"/>
    </location>
    <ligand>
        <name>Ni(2+)</name>
        <dbReference type="ChEBI" id="CHEBI:49786"/>
    </ligand>
</feature>
<dbReference type="Pfam" id="PF01155">
    <property type="entry name" value="HypA"/>
    <property type="match status" value="1"/>
</dbReference>
<organism evidence="5 6">
    <name type="scientific">Limnochorda pilosa</name>
    <dbReference type="NCBI Taxonomy" id="1555112"/>
    <lineage>
        <taxon>Bacteria</taxon>
        <taxon>Bacillati</taxon>
        <taxon>Bacillota</taxon>
        <taxon>Limnochordia</taxon>
        <taxon>Limnochordales</taxon>
        <taxon>Limnochordaceae</taxon>
        <taxon>Limnochorda</taxon>
    </lineage>
</organism>
<dbReference type="EMBL" id="AP014924">
    <property type="protein sequence ID" value="BAS26438.1"/>
    <property type="molecule type" value="Genomic_DNA"/>
</dbReference>
<dbReference type="KEGG" id="lpil:LIP_0581"/>
<comment type="similarity">
    <text evidence="4">Belongs to the HypA/HybF family.</text>
</comment>